<keyword evidence="1 4" id="KW-0479">Metal-binding</keyword>
<dbReference type="EMBL" id="CALNXK010000105">
    <property type="protein sequence ID" value="CAH3156732.1"/>
    <property type="molecule type" value="Genomic_DNA"/>
</dbReference>
<name>A0ABN8Q4V3_9CNID</name>
<keyword evidence="7" id="KW-1185">Reference proteome</keyword>
<evidence type="ECO:0000256" key="4">
    <source>
        <dbReference type="PROSITE-ProRule" id="PRU00207"/>
    </source>
</evidence>
<evidence type="ECO:0000259" key="5">
    <source>
        <dbReference type="PROSITE" id="PS50145"/>
    </source>
</evidence>
<dbReference type="Gene3D" id="3.30.40.10">
    <property type="entry name" value="Zinc/RING finger domain, C3HC4 (zinc finger)"/>
    <property type="match status" value="1"/>
</dbReference>
<dbReference type="PANTHER" id="PTHR10131:SF94">
    <property type="entry name" value="TNF RECEPTOR-ASSOCIATED FACTOR 4"/>
    <property type="match status" value="1"/>
</dbReference>
<comment type="caution">
    <text evidence="6">The sequence shown here is derived from an EMBL/GenBank/DDBJ whole genome shotgun (WGS) entry which is preliminary data.</text>
</comment>
<gene>
    <name evidence="6" type="ORF">PLOB_00001963</name>
</gene>
<keyword evidence="3 4" id="KW-0862">Zinc</keyword>
<sequence length="233" mass="26094">MRPQVCGYCGVTLPFRQYHDHQELACRKAPVMCPFNCNLVSIPRDQLNGHIASACTRAFVTCPFPVCNDVLRREDLARHEADNAASHLQLLLAERRANQLNEVTPPMTPGRVATFQWNITGFEEQSNSVGRAVGIKSPLFAGQFRAIIVPKMSTAGNTGFFFENAETDPAFLNLSITLRQGSDAFARRSSSPRWLLQSAPLGWEDFLPLDEVRSRYLDENGTLTIQISYQLFT</sequence>
<keyword evidence="2 4" id="KW-0863">Zinc-finger</keyword>
<organism evidence="6 7">
    <name type="scientific">Porites lobata</name>
    <dbReference type="NCBI Taxonomy" id="104759"/>
    <lineage>
        <taxon>Eukaryota</taxon>
        <taxon>Metazoa</taxon>
        <taxon>Cnidaria</taxon>
        <taxon>Anthozoa</taxon>
        <taxon>Hexacorallia</taxon>
        <taxon>Scleractinia</taxon>
        <taxon>Fungiina</taxon>
        <taxon>Poritidae</taxon>
        <taxon>Porites</taxon>
    </lineage>
</organism>
<feature type="zinc finger region" description="TRAF-type" evidence="4">
    <location>
        <begin position="21"/>
        <end position="67"/>
    </location>
</feature>
<dbReference type="SUPFAM" id="SSF49599">
    <property type="entry name" value="TRAF domain-like"/>
    <property type="match status" value="2"/>
</dbReference>
<dbReference type="Proteomes" id="UP001159405">
    <property type="component" value="Unassembled WGS sequence"/>
</dbReference>
<dbReference type="InterPro" id="IPR002083">
    <property type="entry name" value="MATH/TRAF_dom"/>
</dbReference>
<proteinExistence type="predicted"/>
<dbReference type="PANTHER" id="PTHR10131">
    <property type="entry name" value="TNF RECEPTOR ASSOCIATED FACTOR"/>
    <property type="match status" value="1"/>
</dbReference>
<dbReference type="PROSITE" id="PS50145">
    <property type="entry name" value="ZF_TRAF"/>
    <property type="match status" value="1"/>
</dbReference>
<dbReference type="CDD" id="cd00121">
    <property type="entry name" value="MATH"/>
    <property type="match status" value="1"/>
</dbReference>
<reference evidence="6 7" key="1">
    <citation type="submission" date="2022-05" db="EMBL/GenBank/DDBJ databases">
        <authorList>
            <consortium name="Genoscope - CEA"/>
            <person name="William W."/>
        </authorList>
    </citation>
    <scope>NUCLEOTIDE SEQUENCE [LARGE SCALE GENOMIC DNA]</scope>
</reference>
<dbReference type="InterPro" id="IPR013083">
    <property type="entry name" value="Znf_RING/FYVE/PHD"/>
</dbReference>
<dbReference type="InterPro" id="IPR001293">
    <property type="entry name" value="Znf_TRAF"/>
</dbReference>
<protein>
    <recommendedName>
        <fullName evidence="5">TRAF-type domain-containing protein</fullName>
    </recommendedName>
</protein>
<evidence type="ECO:0000256" key="1">
    <source>
        <dbReference type="ARBA" id="ARBA00022723"/>
    </source>
</evidence>
<evidence type="ECO:0000313" key="6">
    <source>
        <dbReference type="EMBL" id="CAH3156732.1"/>
    </source>
</evidence>
<evidence type="ECO:0000313" key="7">
    <source>
        <dbReference type="Proteomes" id="UP001159405"/>
    </source>
</evidence>
<feature type="domain" description="TRAF-type" evidence="5">
    <location>
        <begin position="21"/>
        <end position="67"/>
    </location>
</feature>
<evidence type="ECO:0000256" key="3">
    <source>
        <dbReference type="ARBA" id="ARBA00022833"/>
    </source>
</evidence>
<evidence type="ECO:0000256" key="2">
    <source>
        <dbReference type="ARBA" id="ARBA00022771"/>
    </source>
</evidence>
<dbReference type="Pfam" id="PF02176">
    <property type="entry name" value="zf-TRAF"/>
    <property type="match status" value="1"/>
</dbReference>
<accession>A0ABN8Q4V3</accession>